<feature type="region of interest" description="Disordered" evidence="1">
    <location>
        <begin position="375"/>
        <end position="395"/>
    </location>
</feature>
<name>A0A5E4VE41_9BURK</name>
<sequence>MPEHKPERGTAKPAWRLRQRGAARGFRLLRWALTLGLAVFALTAQWQAARVVLLSETWGAVQATPALSALSAATRVTDPSALAADAMPYVLAWQAVAALLAGGFMTLALPSGYRERRGVFWHIALVTFFLPVAGMVVVMGVLAIGCLFPPPRALPVAGRVATPGFVSHLLTRVRHGAGIRLRARLRNLHGERDDRVAALISVQALPSRVTSEIARDLLGDPVEEVRLLAYGILDGLEKRIMQQIFAMRERHTAAQDDDERAHACVCLAQLYWELIYQNLVRGEVLRFTLGRVEQFAREALEQHEDDASMWYLLGRCALLRETPDAAEMHLRQAQFHSFPTERLLPWLAEAAFQKRRYDRVAYLLGGLGGGVAGASGAKGATGTTGTAGARGAKGAAASPAVQPAVRFWTR</sequence>
<proteinExistence type="predicted"/>
<evidence type="ECO:0000313" key="3">
    <source>
        <dbReference type="EMBL" id="VVE10401.1"/>
    </source>
</evidence>
<dbReference type="AlphaFoldDB" id="A0A5E4VE41"/>
<dbReference type="InterPro" id="IPR011990">
    <property type="entry name" value="TPR-like_helical_dom_sf"/>
</dbReference>
<evidence type="ECO:0000256" key="1">
    <source>
        <dbReference type="SAM" id="MobiDB-lite"/>
    </source>
</evidence>
<reference evidence="3 4" key="1">
    <citation type="submission" date="2019-08" db="EMBL/GenBank/DDBJ databases">
        <authorList>
            <person name="Peeters C."/>
        </authorList>
    </citation>
    <scope>NUCLEOTIDE SEQUENCE [LARGE SCALE GENOMIC DNA]</scope>
    <source>
        <strain evidence="3 4">LMG 31108</strain>
    </source>
</reference>
<dbReference type="RefSeq" id="WP_150669266.1">
    <property type="nucleotide sequence ID" value="NZ_CABPSB010000008.1"/>
</dbReference>
<feature type="transmembrane region" description="Helical" evidence="2">
    <location>
        <begin position="28"/>
        <end position="48"/>
    </location>
</feature>
<keyword evidence="2" id="KW-0472">Membrane</keyword>
<dbReference type="EMBL" id="CABPSB010000008">
    <property type="protein sequence ID" value="VVE10401.1"/>
    <property type="molecule type" value="Genomic_DNA"/>
</dbReference>
<keyword evidence="2" id="KW-0812">Transmembrane</keyword>
<dbReference type="Proteomes" id="UP000406256">
    <property type="component" value="Unassembled WGS sequence"/>
</dbReference>
<gene>
    <name evidence="3" type="ORF">PAN31108_02594</name>
</gene>
<evidence type="ECO:0000313" key="4">
    <source>
        <dbReference type="Proteomes" id="UP000406256"/>
    </source>
</evidence>
<dbReference type="OrthoDB" id="5393896at2"/>
<organism evidence="3 4">
    <name type="scientific">Pandoraea anhela</name>
    <dbReference type="NCBI Taxonomy" id="2508295"/>
    <lineage>
        <taxon>Bacteria</taxon>
        <taxon>Pseudomonadati</taxon>
        <taxon>Pseudomonadota</taxon>
        <taxon>Betaproteobacteria</taxon>
        <taxon>Burkholderiales</taxon>
        <taxon>Burkholderiaceae</taxon>
        <taxon>Pandoraea</taxon>
    </lineage>
</organism>
<feature type="transmembrane region" description="Helical" evidence="2">
    <location>
        <begin position="86"/>
        <end position="107"/>
    </location>
</feature>
<feature type="transmembrane region" description="Helical" evidence="2">
    <location>
        <begin position="119"/>
        <end position="144"/>
    </location>
</feature>
<dbReference type="Gene3D" id="1.25.40.10">
    <property type="entry name" value="Tetratricopeptide repeat domain"/>
    <property type="match status" value="1"/>
</dbReference>
<keyword evidence="4" id="KW-1185">Reference proteome</keyword>
<keyword evidence="2" id="KW-1133">Transmembrane helix</keyword>
<accession>A0A5E4VE41</accession>
<protein>
    <submittedName>
        <fullName evidence="3">Polysaccharide transport system component protein</fullName>
    </submittedName>
</protein>
<evidence type="ECO:0000256" key="2">
    <source>
        <dbReference type="SAM" id="Phobius"/>
    </source>
</evidence>